<keyword evidence="11" id="KW-1185">Reference proteome</keyword>
<keyword evidence="4" id="KW-1003">Cell membrane</keyword>
<feature type="transmembrane region" description="Helical" evidence="8">
    <location>
        <begin position="340"/>
        <end position="360"/>
    </location>
</feature>
<feature type="transmembrane region" description="Helical" evidence="8">
    <location>
        <begin position="75"/>
        <end position="93"/>
    </location>
</feature>
<dbReference type="InterPro" id="IPR004812">
    <property type="entry name" value="Efflux_drug-R_Bcr/CmlA"/>
</dbReference>
<feature type="transmembrane region" description="Helical" evidence="8">
    <location>
        <begin position="132"/>
        <end position="156"/>
    </location>
</feature>
<name>A0A1I4CC32_9PROT</name>
<dbReference type="PROSITE" id="PS50850">
    <property type="entry name" value="MFS"/>
    <property type="match status" value="1"/>
</dbReference>
<proteinExistence type="inferred from homology"/>
<dbReference type="GO" id="GO:1990961">
    <property type="term" value="P:xenobiotic detoxification by transmembrane export across the plasma membrane"/>
    <property type="evidence" value="ECO:0007669"/>
    <property type="project" value="InterPro"/>
</dbReference>
<dbReference type="CDD" id="cd17320">
    <property type="entry name" value="MFS_MdfA_MDR_like"/>
    <property type="match status" value="1"/>
</dbReference>
<feature type="transmembrane region" description="Helical" evidence="8">
    <location>
        <begin position="212"/>
        <end position="230"/>
    </location>
</feature>
<evidence type="ECO:0000256" key="2">
    <source>
        <dbReference type="ARBA" id="ARBA00006236"/>
    </source>
</evidence>
<dbReference type="EMBL" id="FOSQ01000007">
    <property type="protein sequence ID" value="SFK78722.1"/>
    <property type="molecule type" value="Genomic_DNA"/>
</dbReference>
<reference evidence="10 11" key="1">
    <citation type="submission" date="2016-10" db="EMBL/GenBank/DDBJ databases">
        <authorList>
            <person name="de Groot N.N."/>
        </authorList>
    </citation>
    <scope>NUCLEOTIDE SEQUENCE [LARGE SCALE GENOMIC DNA]</scope>
    <source>
        <strain evidence="10 11">DSM 19981</strain>
    </source>
</reference>
<keyword evidence="5 8" id="KW-0812">Transmembrane</keyword>
<keyword evidence="6 8" id="KW-1133">Transmembrane helix</keyword>
<evidence type="ECO:0000256" key="6">
    <source>
        <dbReference type="ARBA" id="ARBA00022989"/>
    </source>
</evidence>
<evidence type="ECO:0000259" key="9">
    <source>
        <dbReference type="PROSITE" id="PS50850"/>
    </source>
</evidence>
<dbReference type="STRING" id="1123062.SAMN02745775_107131"/>
<evidence type="ECO:0000256" key="8">
    <source>
        <dbReference type="RuleBase" id="RU365088"/>
    </source>
</evidence>
<evidence type="ECO:0000313" key="11">
    <source>
        <dbReference type="Proteomes" id="UP000199473"/>
    </source>
</evidence>
<dbReference type="Pfam" id="PF07690">
    <property type="entry name" value="MFS_1"/>
    <property type="match status" value="1"/>
</dbReference>
<dbReference type="Gene3D" id="1.20.1720.10">
    <property type="entry name" value="Multidrug resistance protein D"/>
    <property type="match status" value="1"/>
</dbReference>
<evidence type="ECO:0000256" key="7">
    <source>
        <dbReference type="ARBA" id="ARBA00023136"/>
    </source>
</evidence>
<feature type="transmembrane region" description="Helical" evidence="8">
    <location>
        <begin position="99"/>
        <end position="120"/>
    </location>
</feature>
<gene>
    <name evidence="10" type="ORF">SAMN02745775_107131</name>
</gene>
<keyword evidence="3 8" id="KW-0813">Transport</keyword>
<dbReference type="RefSeq" id="WP_175534013.1">
    <property type="nucleotide sequence ID" value="NZ_FOSQ01000007.1"/>
</dbReference>
<dbReference type="AlphaFoldDB" id="A0A1I4CC32"/>
<dbReference type="Proteomes" id="UP000199473">
    <property type="component" value="Unassembled WGS sequence"/>
</dbReference>
<evidence type="ECO:0000256" key="5">
    <source>
        <dbReference type="ARBA" id="ARBA00022692"/>
    </source>
</evidence>
<dbReference type="GO" id="GO:0005886">
    <property type="term" value="C:plasma membrane"/>
    <property type="evidence" value="ECO:0007669"/>
    <property type="project" value="UniProtKB-SubCell"/>
</dbReference>
<comment type="caution">
    <text evidence="8">Lacks conserved residue(s) required for the propagation of feature annotation.</text>
</comment>
<keyword evidence="8" id="KW-0997">Cell inner membrane</keyword>
<feature type="transmembrane region" description="Helical" evidence="8">
    <location>
        <begin position="162"/>
        <end position="183"/>
    </location>
</feature>
<feature type="domain" description="Major facilitator superfamily (MFS) profile" evidence="9">
    <location>
        <begin position="8"/>
        <end position="387"/>
    </location>
</feature>
<dbReference type="PANTHER" id="PTHR23502">
    <property type="entry name" value="MAJOR FACILITATOR SUPERFAMILY"/>
    <property type="match status" value="1"/>
</dbReference>
<evidence type="ECO:0000256" key="4">
    <source>
        <dbReference type="ARBA" id="ARBA00022475"/>
    </source>
</evidence>
<dbReference type="NCBIfam" id="TIGR00710">
    <property type="entry name" value="efflux_Bcr_CflA"/>
    <property type="match status" value="1"/>
</dbReference>
<dbReference type="InterPro" id="IPR011701">
    <property type="entry name" value="MFS"/>
</dbReference>
<dbReference type="InterPro" id="IPR020846">
    <property type="entry name" value="MFS_dom"/>
</dbReference>
<dbReference type="FunFam" id="1.20.1720.10:FF:000005">
    <property type="entry name" value="Bcr/CflA family efflux transporter"/>
    <property type="match status" value="1"/>
</dbReference>
<organism evidence="10 11">
    <name type="scientific">Falsiroseomonas stagni DSM 19981</name>
    <dbReference type="NCBI Taxonomy" id="1123062"/>
    <lineage>
        <taxon>Bacteria</taxon>
        <taxon>Pseudomonadati</taxon>
        <taxon>Pseudomonadota</taxon>
        <taxon>Alphaproteobacteria</taxon>
        <taxon>Acetobacterales</taxon>
        <taxon>Roseomonadaceae</taxon>
        <taxon>Falsiroseomonas</taxon>
    </lineage>
</organism>
<comment type="subcellular location">
    <subcellularLocation>
        <location evidence="8">Cell inner membrane</location>
        <topology evidence="8">Multi-pass membrane protein</topology>
    </subcellularLocation>
    <subcellularLocation>
        <location evidence="1">Cell membrane</location>
        <topology evidence="1">Multi-pass membrane protein</topology>
    </subcellularLocation>
</comment>
<feature type="transmembrane region" description="Helical" evidence="8">
    <location>
        <begin position="250"/>
        <end position="270"/>
    </location>
</feature>
<accession>A0A1I4CC32</accession>
<feature type="transmembrane region" description="Helical" evidence="8">
    <location>
        <begin position="282"/>
        <end position="303"/>
    </location>
</feature>
<dbReference type="GO" id="GO:0042910">
    <property type="term" value="F:xenobiotic transmembrane transporter activity"/>
    <property type="evidence" value="ECO:0007669"/>
    <property type="project" value="InterPro"/>
</dbReference>
<evidence type="ECO:0000313" key="10">
    <source>
        <dbReference type="EMBL" id="SFK78722.1"/>
    </source>
</evidence>
<protein>
    <recommendedName>
        <fullName evidence="8">Bcr/CflA family efflux transporter</fullName>
    </recommendedName>
</protein>
<dbReference type="PANTHER" id="PTHR23502:SF132">
    <property type="entry name" value="POLYAMINE TRANSPORTER 2-RELATED"/>
    <property type="match status" value="1"/>
</dbReference>
<dbReference type="SUPFAM" id="SSF103473">
    <property type="entry name" value="MFS general substrate transporter"/>
    <property type="match status" value="1"/>
</dbReference>
<feature type="transmembrane region" description="Helical" evidence="8">
    <location>
        <begin position="309"/>
        <end position="328"/>
    </location>
</feature>
<keyword evidence="7 8" id="KW-0472">Membrane</keyword>
<sequence length="387" mass="39904">MPEHYRRLAILLGALTALGPLGVDMYLPAFPAMGSDLAASPAEVQRSLATFLLGMALGQLVYGPLADRIGRRVPMMVGLVLFILASIGCALAQSAESLAWLRLAQALGGCVGTVVSRAVVRDLCDERGAVRMMSLLMLAMGAAPILAPMFGGWMLVGFGWRSIFWFLALYGAVALAVLAATLPESLAPEQRRRDGPMEVLATYLAILRDRRFLAPALASSVPMAGLFAYLAGSPIVLMNVHGLTPAQYGLAFGSNALALIAASQVTARLVRRHAPGWLLPRVLVVQAAAGVLALGAVLSGLLVPLLAALFLYLGLLGATLPLAGALAMQPMGRVAGSASAVMGTIQFGLGALVGALMGAIGGGALAMGVLLGLAGLSGLSAYQLLRR</sequence>
<comment type="similarity">
    <text evidence="2 8">Belongs to the major facilitator superfamily. Bcr/CmlA family.</text>
</comment>
<feature type="transmembrane region" description="Helical" evidence="8">
    <location>
        <begin position="44"/>
        <end position="63"/>
    </location>
</feature>
<evidence type="ECO:0000256" key="3">
    <source>
        <dbReference type="ARBA" id="ARBA00022448"/>
    </source>
</evidence>
<feature type="transmembrane region" description="Helical" evidence="8">
    <location>
        <begin position="366"/>
        <end position="385"/>
    </location>
</feature>
<evidence type="ECO:0000256" key="1">
    <source>
        <dbReference type="ARBA" id="ARBA00004651"/>
    </source>
</evidence>
<dbReference type="InterPro" id="IPR036259">
    <property type="entry name" value="MFS_trans_sf"/>
</dbReference>